<dbReference type="PANTHER" id="PTHR30031:SF0">
    <property type="entry name" value="PHOSPHOENOLPYRUVATE CARBOXYKINASE (ATP)"/>
    <property type="match status" value="1"/>
</dbReference>
<dbReference type="InterPro" id="IPR013035">
    <property type="entry name" value="PEP_carboxykinase_C"/>
</dbReference>
<dbReference type="PANTHER" id="PTHR30031">
    <property type="entry name" value="PHOSPHOENOLPYRUVATE CARBOXYKINASE ATP"/>
    <property type="match status" value="1"/>
</dbReference>
<gene>
    <name evidence="1" type="primary">pckA</name>
</gene>
<organism evidence="1">
    <name type="scientific">uncultured marine thaumarchaeote SAT1000_35_E09</name>
    <dbReference type="NCBI Taxonomy" id="1456405"/>
    <lineage>
        <taxon>Archaea</taxon>
        <taxon>Nitrososphaerota</taxon>
        <taxon>environmental samples</taxon>
    </lineage>
</organism>
<dbReference type="AlphaFoldDB" id="A0A075IA15"/>
<dbReference type="GO" id="GO:0005524">
    <property type="term" value="F:ATP binding"/>
    <property type="evidence" value="ECO:0007669"/>
    <property type="project" value="InterPro"/>
</dbReference>
<dbReference type="SUPFAM" id="SSF53795">
    <property type="entry name" value="PEP carboxykinase-like"/>
    <property type="match status" value="1"/>
</dbReference>
<dbReference type="EMBL" id="KF901267">
    <property type="protein sequence ID" value="AIF24640.1"/>
    <property type="molecule type" value="Genomic_DNA"/>
</dbReference>
<proteinExistence type="predicted"/>
<dbReference type="EC" id="4.1.1.49" evidence="1"/>
<dbReference type="GO" id="GO:0006094">
    <property type="term" value="P:gluconeogenesis"/>
    <property type="evidence" value="ECO:0007669"/>
    <property type="project" value="InterPro"/>
</dbReference>
<accession>A0A075IA15</accession>
<dbReference type="GO" id="GO:0004612">
    <property type="term" value="F:phosphoenolpyruvate carboxykinase (ATP) activity"/>
    <property type="evidence" value="ECO:0007669"/>
    <property type="project" value="UniProtKB-EC"/>
</dbReference>
<name>A0A075IA15_9ARCH</name>
<dbReference type="GO" id="GO:0016301">
    <property type="term" value="F:kinase activity"/>
    <property type="evidence" value="ECO:0007669"/>
    <property type="project" value="UniProtKB-KW"/>
</dbReference>
<keyword evidence="1" id="KW-0418">Kinase</keyword>
<reference evidence="1" key="1">
    <citation type="journal article" date="2014" name="Genome Biol. Evol.">
        <title>Pangenome evidence for extensive interdomain horizontal transfer affecting lineage core and shell genes in uncultured planktonic thaumarchaeota and euryarchaeota.</title>
        <authorList>
            <person name="Deschamps P."/>
            <person name="Zivanovic Y."/>
            <person name="Moreira D."/>
            <person name="Rodriguez-Valera F."/>
            <person name="Lopez-Garcia P."/>
        </authorList>
    </citation>
    <scope>NUCLEOTIDE SEQUENCE</scope>
</reference>
<dbReference type="InterPro" id="IPR001272">
    <property type="entry name" value="PEP_carboxykinase_ATP"/>
</dbReference>
<dbReference type="Gene3D" id="3.90.228.20">
    <property type="match status" value="1"/>
</dbReference>
<dbReference type="GO" id="GO:0005829">
    <property type="term" value="C:cytosol"/>
    <property type="evidence" value="ECO:0007669"/>
    <property type="project" value="TreeGrafter"/>
</dbReference>
<evidence type="ECO:0000313" key="1">
    <source>
        <dbReference type="EMBL" id="AIF24640.1"/>
    </source>
</evidence>
<keyword evidence="1" id="KW-0808">Transferase</keyword>
<protein>
    <submittedName>
        <fullName evidence="1">Phosphoenolpyruvate carboxykinase (PckA)</fullName>
        <ecNumber evidence="1">4.1.1.49</ecNumber>
    </submittedName>
</protein>
<sequence length="159" mass="17621">MSGYTSKLAGTERGIKEPKATFSKCFGAPFMPRLASVYAEMLGEKISTHNTSVYLINTGWSGGPYGVGKRIKIEYSRAMVTAAINGSLDIVKFSHNDLFNLDVPTECPDVPSEVLEPRNTWVDKDSYDLSAKKLAQMFVDNFKKFEDVSEEIRLAGPKL</sequence>
<keyword evidence="1" id="KW-0670">Pyruvate</keyword>
<keyword evidence="1" id="KW-0456">Lyase</keyword>
<dbReference type="Pfam" id="PF01293">
    <property type="entry name" value="PEPCK_ATP"/>
    <property type="match status" value="1"/>
</dbReference>